<evidence type="ECO:0000259" key="2">
    <source>
        <dbReference type="Pfam" id="PF13567"/>
    </source>
</evidence>
<organism evidence="3">
    <name type="scientific">marine sediment metagenome</name>
    <dbReference type="NCBI Taxonomy" id="412755"/>
    <lineage>
        <taxon>unclassified sequences</taxon>
        <taxon>metagenomes</taxon>
        <taxon>ecological metagenomes</taxon>
    </lineage>
</organism>
<keyword evidence="1" id="KW-1133">Transmembrane helix</keyword>
<feature type="transmembrane region" description="Helical" evidence="1">
    <location>
        <begin position="53"/>
        <end position="74"/>
    </location>
</feature>
<dbReference type="Pfam" id="PF13567">
    <property type="entry name" value="DUF4131"/>
    <property type="match status" value="1"/>
</dbReference>
<accession>X1SYB4</accession>
<dbReference type="InterPro" id="IPR025405">
    <property type="entry name" value="DUF4131"/>
</dbReference>
<dbReference type="EMBL" id="BARW01009426">
    <property type="protein sequence ID" value="GAI80330.1"/>
    <property type="molecule type" value="Genomic_DNA"/>
</dbReference>
<keyword evidence="1" id="KW-0472">Membrane</keyword>
<reference evidence="3" key="1">
    <citation type="journal article" date="2014" name="Front. Microbiol.">
        <title>High frequency of phylogenetically diverse reductive dehalogenase-homologous genes in deep subseafloor sedimentary metagenomes.</title>
        <authorList>
            <person name="Kawai M."/>
            <person name="Futagami T."/>
            <person name="Toyoda A."/>
            <person name="Takaki Y."/>
            <person name="Nishi S."/>
            <person name="Hori S."/>
            <person name="Arai W."/>
            <person name="Tsubouchi T."/>
            <person name="Morono Y."/>
            <person name="Uchiyama I."/>
            <person name="Ito T."/>
            <person name="Fujiyama A."/>
            <person name="Inagaki F."/>
            <person name="Takami H."/>
        </authorList>
    </citation>
    <scope>NUCLEOTIDE SEQUENCE</scope>
    <source>
        <strain evidence="3">Expedition CK06-06</strain>
    </source>
</reference>
<comment type="caution">
    <text evidence="3">The sequence shown here is derived from an EMBL/GenBank/DDBJ whole genome shotgun (WGS) entry which is preliminary data.</text>
</comment>
<name>X1SYB4_9ZZZZ</name>
<feature type="non-terminal residue" evidence="3">
    <location>
        <position position="270"/>
    </location>
</feature>
<feature type="domain" description="DUF4131" evidence="2">
    <location>
        <begin position="53"/>
        <end position="245"/>
    </location>
</feature>
<protein>
    <recommendedName>
        <fullName evidence="2">DUF4131 domain-containing protein</fullName>
    </recommendedName>
</protein>
<feature type="transmembrane region" description="Helical" evidence="1">
    <location>
        <begin position="94"/>
        <end position="113"/>
    </location>
</feature>
<gene>
    <name evidence="3" type="ORF">S12H4_18965</name>
</gene>
<evidence type="ECO:0000313" key="3">
    <source>
        <dbReference type="EMBL" id="GAI80330.1"/>
    </source>
</evidence>
<feature type="transmembrane region" description="Helical" evidence="1">
    <location>
        <begin position="26"/>
        <end position="46"/>
    </location>
</feature>
<evidence type="ECO:0000256" key="1">
    <source>
        <dbReference type="SAM" id="Phobius"/>
    </source>
</evidence>
<proteinExistence type="predicted"/>
<dbReference type="AlphaFoldDB" id="X1SYB4"/>
<sequence>MDDIQRKLALIDKQLAGGLANSHKQIISTAPLLFVVVGLIAGILLQSTLSLSVWLWLILLASLTVATVFLFILQQFSSTNHQLPPTNYQLPITNYQYATAYLALACFACLGAIRLTSYYQPRASNIRNFVADERKLATIRGLIVTEPYINENRDWQFARFKFTDPASSFYLKVEEIKTIAGWAEASGTVRVQVDEPVLDLKAGDYIEAYCWLDRFKEPTNPGQFNTARYLARKNVFIAASVQSRDGIEILRFAQNDRWSGIFTKLKRKLR</sequence>
<keyword evidence="1" id="KW-0812">Transmembrane</keyword>